<dbReference type="EMBL" id="JABELV010000265">
    <property type="protein sequence ID" value="KAG7527561.1"/>
    <property type="molecule type" value="Genomic_DNA"/>
</dbReference>
<protein>
    <submittedName>
        <fullName evidence="1">Uncharacterized protein</fullName>
    </submittedName>
</protein>
<accession>A0A8K0JE65</accession>
<reference evidence="1" key="1">
    <citation type="submission" date="2020-04" db="EMBL/GenBank/DDBJ databases">
        <title>Analysis of mating type loci in Filobasidium floriforme.</title>
        <authorList>
            <person name="Nowrousian M."/>
        </authorList>
    </citation>
    <scope>NUCLEOTIDE SEQUENCE</scope>
    <source>
        <strain evidence="1">CBS 6242</strain>
    </source>
</reference>
<dbReference type="Proteomes" id="UP000812966">
    <property type="component" value="Unassembled WGS sequence"/>
</dbReference>
<name>A0A8K0JE65_9TREE</name>
<dbReference type="Pfam" id="PF11654">
    <property type="entry name" value="NCE101"/>
    <property type="match status" value="1"/>
</dbReference>
<sequence length="95" mass="10813">MPSAYLLGRYSDKMLGLFTGGLAYHLHENNPRSRPPPGHTLRELAGWHWEQHRDARTAREAELLKAEETDVKAKEELEILRREIAGVAEPGVKSR</sequence>
<evidence type="ECO:0000313" key="2">
    <source>
        <dbReference type="Proteomes" id="UP000812966"/>
    </source>
</evidence>
<gene>
    <name evidence="1" type="ORF">FFLO_06813</name>
</gene>
<keyword evidence="2" id="KW-1185">Reference proteome</keyword>
<dbReference type="GO" id="GO:0009306">
    <property type="term" value="P:protein secretion"/>
    <property type="evidence" value="ECO:0007669"/>
    <property type="project" value="InterPro"/>
</dbReference>
<proteinExistence type="predicted"/>
<dbReference type="PANTHER" id="PTHR28011">
    <property type="entry name" value="NON-CLASSICAL EXPORT PROTEIN 1"/>
    <property type="match status" value="1"/>
</dbReference>
<organism evidence="1 2">
    <name type="scientific">Filobasidium floriforme</name>
    <dbReference type="NCBI Taxonomy" id="5210"/>
    <lineage>
        <taxon>Eukaryota</taxon>
        <taxon>Fungi</taxon>
        <taxon>Dikarya</taxon>
        <taxon>Basidiomycota</taxon>
        <taxon>Agaricomycotina</taxon>
        <taxon>Tremellomycetes</taxon>
        <taxon>Filobasidiales</taxon>
        <taxon>Filobasidiaceae</taxon>
        <taxon>Filobasidium</taxon>
    </lineage>
</organism>
<dbReference type="PANTHER" id="PTHR28011:SF1">
    <property type="entry name" value="NON-CLASSICAL EXPORT PROTEIN 1"/>
    <property type="match status" value="1"/>
</dbReference>
<dbReference type="OrthoDB" id="2155101at2759"/>
<dbReference type="AlphaFoldDB" id="A0A8K0JE65"/>
<evidence type="ECO:0000313" key="1">
    <source>
        <dbReference type="EMBL" id="KAG7527561.1"/>
    </source>
</evidence>
<comment type="caution">
    <text evidence="1">The sequence shown here is derived from an EMBL/GenBank/DDBJ whole genome shotgun (WGS) entry which is preliminary data.</text>
</comment>
<dbReference type="InterPro" id="IPR024242">
    <property type="entry name" value="NCE101"/>
</dbReference>